<reference evidence="1" key="2">
    <citation type="submission" date="2020-09" db="EMBL/GenBank/DDBJ databases">
        <authorList>
            <person name="Sun Q."/>
            <person name="Kim S."/>
        </authorList>
    </citation>
    <scope>NUCLEOTIDE SEQUENCE</scope>
    <source>
        <strain evidence="1">KCTC 12113</strain>
    </source>
</reference>
<dbReference type="Proteomes" id="UP000634668">
    <property type="component" value="Unassembled WGS sequence"/>
</dbReference>
<accession>A0A918J4Y4</accession>
<keyword evidence="2" id="KW-1185">Reference proteome</keyword>
<name>A0A918J4Y4_9FLAO</name>
<protein>
    <submittedName>
        <fullName evidence="1">Uncharacterized protein</fullName>
    </submittedName>
</protein>
<sequence>MIFAILAAFSACDKLDELTKFEMDYKQRVVIPSTTGMDLPFDIYTPETETNSSSEFGVNDTRKDLIEEIVLRKLTLNLVTPEGEDFSFLESISVYMSAEDLPEIRIAWNEEVSATVGGTLELETAGDNLKEYIKKTNYTLRLNTVTDEFLSTDYEVDVASIFFVDAKILGL</sequence>
<organism evidence="1 2">
    <name type="scientific">Arenibacter certesii</name>
    <dbReference type="NCBI Taxonomy" id="228955"/>
    <lineage>
        <taxon>Bacteria</taxon>
        <taxon>Pseudomonadati</taxon>
        <taxon>Bacteroidota</taxon>
        <taxon>Flavobacteriia</taxon>
        <taxon>Flavobacteriales</taxon>
        <taxon>Flavobacteriaceae</taxon>
        <taxon>Arenibacter</taxon>
    </lineage>
</organism>
<gene>
    <name evidence="1" type="ORF">GCM10007383_34210</name>
</gene>
<dbReference type="RefSeq" id="WP_229797239.1">
    <property type="nucleotide sequence ID" value="NZ_BMWP01000031.1"/>
</dbReference>
<evidence type="ECO:0000313" key="1">
    <source>
        <dbReference type="EMBL" id="GGW47255.1"/>
    </source>
</evidence>
<evidence type="ECO:0000313" key="2">
    <source>
        <dbReference type="Proteomes" id="UP000634668"/>
    </source>
</evidence>
<dbReference type="AlphaFoldDB" id="A0A918J4Y4"/>
<proteinExistence type="predicted"/>
<dbReference type="EMBL" id="BMWP01000031">
    <property type="protein sequence ID" value="GGW47255.1"/>
    <property type="molecule type" value="Genomic_DNA"/>
</dbReference>
<comment type="caution">
    <text evidence="1">The sequence shown here is derived from an EMBL/GenBank/DDBJ whole genome shotgun (WGS) entry which is preliminary data.</text>
</comment>
<reference evidence="1" key="1">
    <citation type="journal article" date="2014" name="Int. J. Syst. Evol. Microbiol.">
        <title>Complete genome sequence of Corynebacterium casei LMG S-19264T (=DSM 44701T), isolated from a smear-ripened cheese.</title>
        <authorList>
            <consortium name="US DOE Joint Genome Institute (JGI-PGF)"/>
            <person name="Walter F."/>
            <person name="Albersmeier A."/>
            <person name="Kalinowski J."/>
            <person name="Ruckert C."/>
        </authorList>
    </citation>
    <scope>NUCLEOTIDE SEQUENCE</scope>
    <source>
        <strain evidence="1">KCTC 12113</strain>
    </source>
</reference>